<organism evidence="4 5">
    <name type="scientific">Babesia divergens</name>
    <dbReference type="NCBI Taxonomy" id="32595"/>
    <lineage>
        <taxon>Eukaryota</taxon>
        <taxon>Sar</taxon>
        <taxon>Alveolata</taxon>
        <taxon>Apicomplexa</taxon>
        <taxon>Aconoidasida</taxon>
        <taxon>Piroplasmida</taxon>
        <taxon>Babesiidae</taxon>
        <taxon>Babesia</taxon>
    </lineage>
</organism>
<reference evidence="4" key="2">
    <citation type="submission" date="2021-05" db="EMBL/GenBank/DDBJ databases">
        <authorList>
            <person name="Pain A."/>
        </authorList>
    </citation>
    <scope>NUCLEOTIDE SEQUENCE</scope>
    <source>
        <strain evidence="4">1802A</strain>
    </source>
</reference>
<dbReference type="EMBL" id="JAHBMH010000073">
    <property type="protein sequence ID" value="KAK1933330.1"/>
    <property type="molecule type" value="Genomic_DNA"/>
</dbReference>
<dbReference type="AlphaFoldDB" id="A0AAD9G7Q5"/>
<feature type="chain" id="PRO_5042078168" evidence="3">
    <location>
        <begin position="28"/>
        <end position="485"/>
    </location>
</feature>
<keyword evidence="3" id="KW-0732">Signal</keyword>
<proteinExistence type="predicted"/>
<name>A0AAD9G7Q5_BABDI</name>
<evidence type="ECO:0000313" key="4">
    <source>
        <dbReference type="EMBL" id="KAK1933330.1"/>
    </source>
</evidence>
<evidence type="ECO:0000313" key="5">
    <source>
        <dbReference type="Proteomes" id="UP001195914"/>
    </source>
</evidence>
<feature type="signal peptide" evidence="3">
    <location>
        <begin position="1"/>
        <end position="27"/>
    </location>
</feature>
<reference evidence="4" key="1">
    <citation type="journal article" date="2014" name="Nucleic Acids Res.">
        <title>The evolutionary dynamics of variant antigen genes in Babesia reveal a history of genomic innovation underlying host-parasite interaction.</title>
        <authorList>
            <person name="Jackson A.P."/>
            <person name="Otto T.D."/>
            <person name="Darby A."/>
            <person name="Ramaprasad A."/>
            <person name="Xia D."/>
            <person name="Echaide I.E."/>
            <person name="Farber M."/>
            <person name="Gahlot S."/>
            <person name="Gamble J."/>
            <person name="Gupta D."/>
            <person name="Gupta Y."/>
            <person name="Jackson L."/>
            <person name="Malandrin L."/>
            <person name="Malas T.B."/>
            <person name="Moussa E."/>
            <person name="Nair M."/>
            <person name="Reid A.J."/>
            <person name="Sanders M."/>
            <person name="Sharma J."/>
            <person name="Tracey A."/>
            <person name="Quail M.A."/>
            <person name="Weir W."/>
            <person name="Wastling J.M."/>
            <person name="Hall N."/>
            <person name="Willadsen P."/>
            <person name="Lingelbach K."/>
            <person name="Shiels B."/>
            <person name="Tait A."/>
            <person name="Berriman M."/>
            <person name="Allred D.R."/>
            <person name="Pain A."/>
        </authorList>
    </citation>
    <scope>NUCLEOTIDE SEQUENCE</scope>
    <source>
        <strain evidence="4">1802A</strain>
    </source>
</reference>
<feature type="coiled-coil region" evidence="1">
    <location>
        <begin position="456"/>
        <end position="483"/>
    </location>
</feature>
<evidence type="ECO:0000256" key="1">
    <source>
        <dbReference type="SAM" id="Coils"/>
    </source>
</evidence>
<keyword evidence="5" id="KW-1185">Reference proteome</keyword>
<feature type="region of interest" description="Disordered" evidence="2">
    <location>
        <begin position="41"/>
        <end position="60"/>
    </location>
</feature>
<comment type="caution">
    <text evidence="4">The sequence shown here is derived from an EMBL/GenBank/DDBJ whole genome shotgun (WGS) entry which is preliminary data.</text>
</comment>
<dbReference type="Proteomes" id="UP001195914">
    <property type="component" value="Unassembled WGS sequence"/>
</dbReference>
<sequence>MKLLGILRASALCLLTIGFHGPSGVFCSNLEVNPSAESPTVEVSDISENPKDSAVESQESVSASQPGLVFKNSTWDDSQLASAVLFIKEFCRVVGDDDFMNSVSNSNYGDLSWPCLSLSSYTRFLSDHSRVIYGPGSVAERNEIPRNFYEGKLRPEELEVYVEWLKKNIRATIESLNNMYYESIPLSEQTIENCKSAGPIKYGFVFKSDGWKGFFGNYMKDVTMGFTLALEFLHRHIGEIQEVSTNKYTAEMPKDTSNVNVSKVSGDLEEYAMDSSTQIVEESDLVFNNSTWDDSQLASAIYFMREFCRDVISKKFKGKLSDDSSKDLSRACIYASSYLEPFSRHFLLAYIPGTVGVRKVPKNFYEGKLNAREFDVYVKWLIKNLPKIWKSYINMGKESLDMTMENLKGDIAAIVSKYGFSPKDGSNNKLLYRFISPKYLAADLFVSMELLQHCLRENSSEAINKMKEELEKLRQVKQEELVKII</sequence>
<gene>
    <name evidence="4" type="ORF">X943_003160</name>
</gene>
<evidence type="ECO:0000256" key="3">
    <source>
        <dbReference type="SAM" id="SignalP"/>
    </source>
</evidence>
<accession>A0AAD9G7Q5</accession>
<evidence type="ECO:0000256" key="2">
    <source>
        <dbReference type="SAM" id="MobiDB-lite"/>
    </source>
</evidence>
<protein>
    <submittedName>
        <fullName evidence="4">Secreted antigen 1</fullName>
    </submittedName>
</protein>
<keyword evidence="1" id="KW-0175">Coiled coil</keyword>